<keyword evidence="5" id="KW-0804">Transcription</keyword>
<dbReference type="InterPro" id="IPR000847">
    <property type="entry name" value="LysR_HTH_N"/>
</dbReference>
<dbReference type="PROSITE" id="PS50931">
    <property type="entry name" value="HTH_LYSR"/>
    <property type="match status" value="1"/>
</dbReference>
<evidence type="ECO:0000256" key="1">
    <source>
        <dbReference type="ARBA" id="ARBA00009437"/>
    </source>
</evidence>
<protein>
    <submittedName>
        <fullName evidence="7">Hydrogen peroxide-inducible genes activator</fullName>
    </submittedName>
</protein>
<dbReference type="GO" id="GO:0032993">
    <property type="term" value="C:protein-DNA complex"/>
    <property type="evidence" value="ECO:0007669"/>
    <property type="project" value="TreeGrafter"/>
</dbReference>
<dbReference type="Pfam" id="PF03466">
    <property type="entry name" value="LysR_substrate"/>
    <property type="match status" value="1"/>
</dbReference>
<dbReference type="KEGG" id="pamo:BAR1_08265"/>
<dbReference type="AlphaFoldDB" id="A0A347UGE9"/>
<comment type="similarity">
    <text evidence="1">Belongs to the LysR transcriptional regulatory family.</text>
</comment>
<feature type="domain" description="HTH lysR-type" evidence="6">
    <location>
        <begin position="3"/>
        <end position="60"/>
    </location>
</feature>
<evidence type="ECO:0000313" key="8">
    <source>
        <dbReference type="Proteomes" id="UP000261704"/>
    </source>
</evidence>
<dbReference type="FunFam" id="1.10.10.10:FF:000001">
    <property type="entry name" value="LysR family transcriptional regulator"/>
    <property type="match status" value="1"/>
</dbReference>
<keyword evidence="2" id="KW-0805">Transcription regulation</keyword>
<sequence length="317" mass="34430">MNITLKQLEYFIALAEARNFGRAAVLVHVTQPALSVQIRELEDRLGAKLVERQPRDIVLTPTGHDVLRHAKRVLAGVRDLQDVTRLRDGLSGRVTLGVIPTVAPYLLPVALPMLRAQNVNLDLRVRESRTERLMEELQNGTLDAAVIALPTNKAGLVEYPLFQDRFLLAGSSAQISTLAAAPDKLRPTTIDPDRLLLLEEGHCLSEQALEVCAMERSATRVDLSASSLATLCRLVSEGFGLTFLPEIALASECRAVPDMATLRFQDPQPARVIGLVRRKSSAGDGWFEKLAETLAAAGRELLPAGECGAGVPPSIEP</sequence>
<dbReference type="Gene3D" id="3.40.190.10">
    <property type="entry name" value="Periplasmic binding protein-like II"/>
    <property type="match status" value="2"/>
</dbReference>
<proteinExistence type="inferred from homology"/>
<dbReference type="PANTHER" id="PTHR30346:SF26">
    <property type="entry name" value="HYDROGEN PEROXIDE-INDUCIBLE GENES ACTIVATOR"/>
    <property type="match status" value="1"/>
</dbReference>
<dbReference type="SUPFAM" id="SSF46785">
    <property type="entry name" value="Winged helix' DNA-binding domain"/>
    <property type="match status" value="1"/>
</dbReference>
<dbReference type="PRINTS" id="PR00039">
    <property type="entry name" value="HTHLYSR"/>
</dbReference>
<dbReference type="GO" id="GO:0003700">
    <property type="term" value="F:DNA-binding transcription factor activity"/>
    <property type="evidence" value="ECO:0007669"/>
    <property type="project" value="InterPro"/>
</dbReference>
<evidence type="ECO:0000256" key="3">
    <source>
        <dbReference type="ARBA" id="ARBA00023125"/>
    </source>
</evidence>
<dbReference type="InterPro" id="IPR036388">
    <property type="entry name" value="WH-like_DNA-bd_sf"/>
</dbReference>
<dbReference type="PANTHER" id="PTHR30346">
    <property type="entry name" value="TRANSCRIPTIONAL DUAL REGULATOR HCAR-RELATED"/>
    <property type="match status" value="1"/>
</dbReference>
<keyword evidence="8" id="KW-1185">Reference proteome</keyword>
<evidence type="ECO:0000313" key="7">
    <source>
        <dbReference type="EMBL" id="AXX97927.1"/>
    </source>
</evidence>
<reference evidence="7 8" key="1">
    <citation type="submission" date="2018-09" db="EMBL/GenBank/DDBJ databases">
        <title>Profundibacter amoris BAR1 gen. nov., sp. nov., a new member of the Roseobacter clade isolated at Lokis Castle Vent Field on the Arctic Mid-Oceanic Ridge.</title>
        <authorList>
            <person name="Le Moine Bauer S."/>
            <person name="Sjoeberg A.G."/>
            <person name="L'Haridon S."/>
            <person name="Stokke R."/>
            <person name="Roalkvam I."/>
            <person name="Steen I.H."/>
            <person name="Dahle H."/>
        </authorList>
    </citation>
    <scope>NUCLEOTIDE SEQUENCE [LARGE SCALE GENOMIC DNA]</scope>
    <source>
        <strain evidence="7 8">BAR1</strain>
    </source>
</reference>
<dbReference type="OrthoDB" id="9775392at2"/>
<dbReference type="EMBL" id="CP032125">
    <property type="protein sequence ID" value="AXX97927.1"/>
    <property type="molecule type" value="Genomic_DNA"/>
</dbReference>
<gene>
    <name evidence="7" type="ORF">BAR1_08265</name>
</gene>
<organism evidence="7 8">
    <name type="scientific">Profundibacter amoris</name>
    <dbReference type="NCBI Taxonomy" id="2171755"/>
    <lineage>
        <taxon>Bacteria</taxon>
        <taxon>Pseudomonadati</taxon>
        <taxon>Pseudomonadota</taxon>
        <taxon>Alphaproteobacteria</taxon>
        <taxon>Rhodobacterales</taxon>
        <taxon>Paracoccaceae</taxon>
        <taxon>Profundibacter</taxon>
    </lineage>
</organism>
<evidence type="ECO:0000259" key="6">
    <source>
        <dbReference type="PROSITE" id="PS50931"/>
    </source>
</evidence>
<dbReference type="GO" id="GO:0003677">
    <property type="term" value="F:DNA binding"/>
    <property type="evidence" value="ECO:0007669"/>
    <property type="project" value="UniProtKB-KW"/>
</dbReference>
<dbReference type="InterPro" id="IPR036390">
    <property type="entry name" value="WH_DNA-bd_sf"/>
</dbReference>
<name>A0A347UGE9_9RHOB</name>
<dbReference type="Proteomes" id="UP000261704">
    <property type="component" value="Chromosome"/>
</dbReference>
<accession>A0A347UGE9</accession>
<dbReference type="Pfam" id="PF00126">
    <property type="entry name" value="HTH_1"/>
    <property type="match status" value="1"/>
</dbReference>
<keyword evidence="4" id="KW-0010">Activator</keyword>
<dbReference type="CDD" id="cd08411">
    <property type="entry name" value="PBP2_OxyR"/>
    <property type="match status" value="1"/>
</dbReference>
<evidence type="ECO:0000256" key="2">
    <source>
        <dbReference type="ARBA" id="ARBA00023015"/>
    </source>
</evidence>
<evidence type="ECO:0000256" key="5">
    <source>
        <dbReference type="ARBA" id="ARBA00023163"/>
    </source>
</evidence>
<evidence type="ECO:0000256" key="4">
    <source>
        <dbReference type="ARBA" id="ARBA00023159"/>
    </source>
</evidence>
<keyword evidence="3" id="KW-0238">DNA-binding</keyword>
<dbReference type="SUPFAM" id="SSF53850">
    <property type="entry name" value="Periplasmic binding protein-like II"/>
    <property type="match status" value="1"/>
</dbReference>
<dbReference type="RefSeq" id="WP_118942583.1">
    <property type="nucleotide sequence ID" value="NZ_CP032125.1"/>
</dbReference>
<dbReference type="InterPro" id="IPR005119">
    <property type="entry name" value="LysR_subst-bd"/>
</dbReference>
<dbReference type="Gene3D" id="1.10.10.10">
    <property type="entry name" value="Winged helix-like DNA-binding domain superfamily/Winged helix DNA-binding domain"/>
    <property type="match status" value="1"/>
</dbReference>